<feature type="transmembrane region" description="Helical" evidence="1">
    <location>
        <begin position="61"/>
        <end position="85"/>
    </location>
</feature>
<gene>
    <name evidence="2" type="ORF">A3E44_04485</name>
</gene>
<dbReference type="Proteomes" id="UP000178603">
    <property type="component" value="Unassembled WGS sequence"/>
</dbReference>
<keyword evidence="1" id="KW-1133">Transmembrane helix</keyword>
<dbReference type="EMBL" id="MGGW01000005">
    <property type="protein sequence ID" value="OGM55148.1"/>
    <property type="molecule type" value="Genomic_DNA"/>
</dbReference>
<evidence type="ECO:0000313" key="2">
    <source>
        <dbReference type="EMBL" id="OGM55148.1"/>
    </source>
</evidence>
<protein>
    <recommendedName>
        <fullName evidence="4">Integral membrane protein</fullName>
    </recommendedName>
</protein>
<dbReference type="AlphaFoldDB" id="A0A1F8AV66"/>
<sequence>MPPLNLTNASTLKDLETVFGFLIQSVLALAGVVFFIMLIAGGFKFITSGGDPKKVAEAQGVLTWAVGGLVFIAIAYLILRLIAVFTGVNSILTFNIPG</sequence>
<evidence type="ECO:0000313" key="3">
    <source>
        <dbReference type="Proteomes" id="UP000178603"/>
    </source>
</evidence>
<evidence type="ECO:0008006" key="4">
    <source>
        <dbReference type="Google" id="ProtNLM"/>
    </source>
</evidence>
<comment type="caution">
    <text evidence="2">The sequence shown here is derived from an EMBL/GenBank/DDBJ whole genome shotgun (WGS) entry which is preliminary data.</text>
</comment>
<proteinExistence type="predicted"/>
<keyword evidence="1" id="KW-0472">Membrane</keyword>
<organism evidence="2 3">
    <name type="scientific">Candidatus Woesebacteria bacterium RIFCSPHIGHO2_12_FULL_41_24</name>
    <dbReference type="NCBI Taxonomy" id="1802510"/>
    <lineage>
        <taxon>Bacteria</taxon>
        <taxon>Candidatus Woeseibacteriota</taxon>
    </lineage>
</organism>
<evidence type="ECO:0000256" key="1">
    <source>
        <dbReference type="SAM" id="Phobius"/>
    </source>
</evidence>
<keyword evidence="1" id="KW-0812">Transmembrane</keyword>
<accession>A0A1F8AV66</accession>
<dbReference type="InterPro" id="IPR043993">
    <property type="entry name" value="T4SS_pilin"/>
</dbReference>
<feature type="transmembrane region" description="Helical" evidence="1">
    <location>
        <begin position="20"/>
        <end position="40"/>
    </location>
</feature>
<name>A0A1F8AV66_9BACT</name>
<dbReference type="Pfam" id="PF18895">
    <property type="entry name" value="T4SS_pilin"/>
    <property type="match status" value="1"/>
</dbReference>
<reference evidence="2 3" key="1">
    <citation type="journal article" date="2016" name="Nat. Commun.">
        <title>Thousands of microbial genomes shed light on interconnected biogeochemical processes in an aquifer system.</title>
        <authorList>
            <person name="Anantharaman K."/>
            <person name="Brown C.T."/>
            <person name="Hug L.A."/>
            <person name="Sharon I."/>
            <person name="Castelle C.J."/>
            <person name="Probst A.J."/>
            <person name="Thomas B.C."/>
            <person name="Singh A."/>
            <person name="Wilkins M.J."/>
            <person name="Karaoz U."/>
            <person name="Brodie E.L."/>
            <person name="Williams K.H."/>
            <person name="Hubbard S.S."/>
            <person name="Banfield J.F."/>
        </authorList>
    </citation>
    <scope>NUCLEOTIDE SEQUENCE [LARGE SCALE GENOMIC DNA]</scope>
</reference>